<keyword evidence="2" id="KW-0472">Membrane</keyword>
<comment type="caution">
    <text evidence="3">The sequence shown here is derived from an EMBL/GenBank/DDBJ whole genome shotgun (WGS) entry which is preliminary data.</text>
</comment>
<organism evidence="3 4">
    <name type="scientific">Mucor saturninus</name>
    <dbReference type="NCBI Taxonomy" id="64648"/>
    <lineage>
        <taxon>Eukaryota</taxon>
        <taxon>Fungi</taxon>
        <taxon>Fungi incertae sedis</taxon>
        <taxon>Mucoromycota</taxon>
        <taxon>Mucoromycotina</taxon>
        <taxon>Mucoromycetes</taxon>
        <taxon>Mucorales</taxon>
        <taxon>Mucorineae</taxon>
        <taxon>Mucoraceae</taxon>
        <taxon>Mucor</taxon>
    </lineage>
</organism>
<dbReference type="AlphaFoldDB" id="A0A8H7URW8"/>
<reference evidence="3" key="1">
    <citation type="submission" date="2020-12" db="EMBL/GenBank/DDBJ databases">
        <title>Metabolic potential, ecology and presence of endohyphal bacteria is reflected in genomic diversity of Mucoromycotina.</title>
        <authorList>
            <person name="Muszewska A."/>
            <person name="Okrasinska A."/>
            <person name="Steczkiewicz K."/>
            <person name="Drgas O."/>
            <person name="Orlowska M."/>
            <person name="Perlinska-Lenart U."/>
            <person name="Aleksandrzak-Piekarczyk T."/>
            <person name="Szatraj K."/>
            <person name="Zielenkiewicz U."/>
            <person name="Pilsyk S."/>
            <person name="Malc E."/>
            <person name="Mieczkowski P."/>
            <person name="Kruszewska J.S."/>
            <person name="Biernat P."/>
            <person name="Pawlowska J."/>
        </authorList>
    </citation>
    <scope>NUCLEOTIDE SEQUENCE</scope>
    <source>
        <strain evidence="3">WA0000017839</strain>
    </source>
</reference>
<proteinExistence type="predicted"/>
<keyword evidence="2" id="KW-1133">Transmembrane helix</keyword>
<dbReference type="OrthoDB" id="2281643at2759"/>
<sequence length="545" mass="62150">MESKLSSSQSPVALSKEVRDKLFLADFFDLEPPCDWNVIHYLNKLVQKNPAISTRSGNKALYEDAELMLKHVVPGTVAETMLRQMTHSQMTATSKQIVGKFWKTKPTIASSKIEYDAQKKRMQSQMAEEIVDEMQNQHRKRMHVNDTDEEDNQEENSGIKEGTEEMEDIWISWKKLLKGLQETVTLSFLRHDIIWCGKEVRRRPLFPADMYERLINKNMSIDLKVVDRVFQPAVSLATDAIDLDGFKCGIENLRSITTTSVAEKALINHSLEQILGVIAGAGKTLSSSEGCLRFYVVDPLLRNCNDFLLQHGHSVLFFPGEIELNAMTMQLQSQGITDGRLKYNADGKILVEDLSTEILLSEVSSSYGENFKCKTSFDHHKAMFGLLAMLRTIASLYKYGSFETFSRLKLHFIHTHDRAIRHWTMSTPVPGVYVMNKEQRVGVIDEFRKQKNNTVHFVTFTLTLAVCIPILVYYVFSALEETMGILDVLKDEHDKKEADQRFEKNVPYSSLLELVCPQVVRLNENKHMAQIADDGPKSPVYIPNT</sequence>
<evidence type="ECO:0000313" key="4">
    <source>
        <dbReference type="Proteomes" id="UP000603453"/>
    </source>
</evidence>
<protein>
    <submittedName>
        <fullName evidence="3">Uncharacterized protein</fullName>
    </submittedName>
</protein>
<dbReference type="Proteomes" id="UP000603453">
    <property type="component" value="Unassembled WGS sequence"/>
</dbReference>
<accession>A0A8H7URW8</accession>
<evidence type="ECO:0000256" key="1">
    <source>
        <dbReference type="SAM" id="MobiDB-lite"/>
    </source>
</evidence>
<feature type="transmembrane region" description="Helical" evidence="2">
    <location>
        <begin position="457"/>
        <end position="476"/>
    </location>
</feature>
<evidence type="ECO:0000256" key="2">
    <source>
        <dbReference type="SAM" id="Phobius"/>
    </source>
</evidence>
<keyword evidence="2" id="KW-0812">Transmembrane</keyword>
<dbReference type="EMBL" id="JAEPRD010000345">
    <property type="protein sequence ID" value="KAG2191842.1"/>
    <property type="molecule type" value="Genomic_DNA"/>
</dbReference>
<evidence type="ECO:0000313" key="3">
    <source>
        <dbReference type="EMBL" id="KAG2191842.1"/>
    </source>
</evidence>
<keyword evidence="4" id="KW-1185">Reference proteome</keyword>
<feature type="region of interest" description="Disordered" evidence="1">
    <location>
        <begin position="136"/>
        <end position="160"/>
    </location>
</feature>
<gene>
    <name evidence="3" type="ORF">INT47_009989</name>
</gene>
<name>A0A8H7URW8_9FUNG</name>